<feature type="compositionally biased region" description="Acidic residues" evidence="8">
    <location>
        <begin position="174"/>
        <end position="208"/>
    </location>
</feature>
<feature type="domain" description="S1 motif" evidence="9">
    <location>
        <begin position="1135"/>
        <end position="1204"/>
    </location>
</feature>
<dbReference type="InterPro" id="IPR006641">
    <property type="entry name" value="YqgF/RNaseH-like_dom"/>
</dbReference>
<evidence type="ECO:0000256" key="5">
    <source>
        <dbReference type="ARBA" id="ARBA00023163"/>
    </source>
</evidence>
<feature type="compositionally biased region" description="Basic residues" evidence="8">
    <location>
        <begin position="213"/>
        <end position="224"/>
    </location>
</feature>
<dbReference type="InterPro" id="IPR041692">
    <property type="entry name" value="HHH_9"/>
</dbReference>
<feature type="compositionally biased region" description="Gly residues" evidence="8">
    <location>
        <begin position="1767"/>
        <end position="1776"/>
    </location>
</feature>
<dbReference type="InterPro" id="IPR010994">
    <property type="entry name" value="RuvA_2-like"/>
</dbReference>
<proteinExistence type="inferred from homology"/>
<dbReference type="InterPro" id="IPR028231">
    <property type="entry name" value="Spt6_YqgF"/>
</dbReference>
<dbReference type="PIRSF" id="PIRSF036947">
    <property type="entry name" value="Spt6"/>
    <property type="match status" value="1"/>
</dbReference>
<evidence type="ECO:0000256" key="2">
    <source>
        <dbReference type="ARBA" id="ARBA00004286"/>
    </source>
</evidence>
<dbReference type="FunFam" id="1.10.10.650:FF:000003">
    <property type="entry name" value="Transcription elongation factor spt6"/>
    <property type="match status" value="1"/>
</dbReference>
<feature type="compositionally biased region" description="Acidic residues" evidence="8">
    <location>
        <begin position="33"/>
        <end position="73"/>
    </location>
</feature>
<dbReference type="GO" id="GO:0140673">
    <property type="term" value="P:transcription elongation-coupled chromatin remodeling"/>
    <property type="evidence" value="ECO:0007669"/>
    <property type="project" value="InterPro"/>
</dbReference>
<dbReference type="FunFam" id="3.30.505.10:FF:000050">
    <property type="entry name" value="Transcription elongation factor spt6"/>
    <property type="match status" value="1"/>
</dbReference>
<dbReference type="InterPro" id="IPR012337">
    <property type="entry name" value="RNaseH-like_sf"/>
</dbReference>
<keyword evidence="11" id="KW-1185">Reference proteome</keyword>
<dbReference type="InterPro" id="IPR036860">
    <property type="entry name" value="SH2_dom_sf"/>
</dbReference>
<dbReference type="SUPFAM" id="SSF47781">
    <property type="entry name" value="RuvA domain 2-like"/>
    <property type="match status" value="2"/>
</dbReference>
<dbReference type="GO" id="GO:0003677">
    <property type="term" value="F:DNA binding"/>
    <property type="evidence" value="ECO:0007669"/>
    <property type="project" value="InterPro"/>
</dbReference>
<feature type="compositionally biased region" description="Gly residues" evidence="8">
    <location>
        <begin position="1735"/>
        <end position="1749"/>
    </location>
</feature>
<keyword evidence="4" id="KW-0158">Chromosome</keyword>
<dbReference type="Pfam" id="PF17674">
    <property type="entry name" value="HHH_9"/>
    <property type="match status" value="1"/>
</dbReference>
<feature type="region of interest" description="Disordered" evidence="8">
    <location>
        <begin position="1465"/>
        <end position="1776"/>
    </location>
</feature>
<feature type="compositionally biased region" description="Basic and acidic residues" evidence="8">
    <location>
        <begin position="114"/>
        <end position="131"/>
    </location>
</feature>
<dbReference type="InterPro" id="IPR017072">
    <property type="entry name" value="TF_Spt6"/>
</dbReference>
<dbReference type="EMBL" id="CM017875">
    <property type="protein sequence ID" value="KAG1338384.1"/>
    <property type="molecule type" value="Genomic_DNA"/>
</dbReference>
<dbReference type="SUPFAM" id="SSF50249">
    <property type="entry name" value="Nucleic acid-binding proteins"/>
    <property type="match status" value="1"/>
</dbReference>
<feature type="compositionally biased region" description="Acidic residues" evidence="8">
    <location>
        <begin position="8"/>
        <end position="19"/>
    </location>
</feature>
<evidence type="ECO:0000313" key="11">
    <source>
        <dbReference type="Proteomes" id="UP000797356"/>
    </source>
</evidence>
<dbReference type="CDD" id="cd09918">
    <property type="entry name" value="SH2_Nterm_SPT6_like"/>
    <property type="match status" value="1"/>
</dbReference>
<dbReference type="FunFam" id="3.30.420.140:FF:000006">
    <property type="entry name" value="Transcription elongation factor spt6"/>
    <property type="match status" value="1"/>
</dbReference>
<dbReference type="InterPro" id="IPR035420">
    <property type="entry name" value="Spt6_SH2"/>
</dbReference>
<dbReference type="InterPro" id="IPR023319">
    <property type="entry name" value="Tex-like_HTH_dom_sf"/>
</dbReference>
<dbReference type="OrthoDB" id="995477at2759"/>
<dbReference type="FunFam" id="1.10.10.2740:FF:000002">
    <property type="entry name" value="Transcription elongation factor Spt6"/>
    <property type="match status" value="1"/>
</dbReference>
<evidence type="ECO:0000259" key="9">
    <source>
        <dbReference type="PROSITE" id="PS50126"/>
    </source>
</evidence>
<feature type="compositionally biased region" description="Gly residues" evidence="8">
    <location>
        <begin position="1608"/>
        <end position="1664"/>
    </location>
</feature>
<dbReference type="Gene3D" id="1.10.10.2740">
    <property type="entry name" value="Spt6, Death-like domain"/>
    <property type="match status" value="1"/>
</dbReference>
<dbReference type="Pfam" id="PF22706">
    <property type="entry name" value="Tex_central_region"/>
    <property type="match status" value="1"/>
</dbReference>
<gene>
    <name evidence="10" type="ORF">COCNU_04G006900</name>
</gene>
<dbReference type="FunFam" id="1.10.3500.10:FF:000004">
    <property type="entry name" value="Transcription elongation factor spt6"/>
    <property type="match status" value="1"/>
</dbReference>
<dbReference type="GO" id="GO:0034728">
    <property type="term" value="P:nucleosome organization"/>
    <property type="evidence" value="ECO:0007669"/>
    <property type="project" value="TreeGrafter"/>
</dbReference>
<comment type="similarity">
    <text evidence="3 7">Belongs to the SPT6 family.</text>
</comment>
<dbReference type="InterPro" id="IPR023323">
    <property type="entry name" value="Tex-like_dom_sf"/>
</dbReference>
<feature type="compositionally biased region" description="Basic and acidic residues" evidence="8">
    <location>
        <begin position="145"/>
        <end position="173"/>
    </location>
</feature>
<dbReference type="InterPro" id="IPR032706">
    <property type="entry name" value="Spt6_HHH"/>
</dbReference>
<dbReference type="Gene3D" id="3.30.420.140">
    <property type="entry name" value="YqgF/RNase H-like domain"/>
    <property type="match status" value="1"/>
</dbReference>
<dbReference type="Pfam" id="PF14641">
    <property type="entry name" value="HTH_44"/>
    <property type="match status" value="1"/>
</dbReference>
<evidence type="ECO:0000256" key="6">
    <source>
        <dbReference type="ARBA" id="ARBA00023242"/>
    </source>
</evidence>
<dbReference type="FunFam" id="2.40.50.140:FF:000288">
    <property type="entry name" value="Transcription elongation factor SPT6"/>
    <property type="match status" value="1"/>
</dbReference>
<organism evidence="10 11">
    <name type="scientific">Cocos nucifera</name>
    <name type="common">Coconut palm</name>
    <dbReference type="NCBI Taxonomy" id="13894"/>
    <lineage>
        <taxon>Eukaryota</taxon>
        <taxon>Viridiplantae</taxon>
        <taxon>Streptophyta</taxon>
        <taxon>Embryophyta</taxon>
        <taxon>Tracheophyta</taxon>
        <taxon>Spermatophyta</taxon>
        <taxon>Magnoliopsida</taxon>
        <taxon>Liliopsida</taxon>
        <taxon>Arecaceae</taxon>
        <taxon>Arecoideae</taxon>
        <taxon>Cocoseae</taxon>
        <taxon>Attaleinae</taxon>
        <taxon>Cocos</taxon>
    </lineage>
</organism>
<accession>A0A8K0I6J3</accession>
<dbReference type="InterPro" id="IPR035019">
    <property type="entry name" value="Spt6_SH2_N"/>
</dbReference>
<dbReference type="Gene3D" id="3.30.505.10">
    <property type="entry name" value="SH2 domain"/>
    <property type="match status" value="2"/>
</dbReference>
<dbReference type="FunFam" id="3.30.505.10:FF:000047">
    <property type="entry name" value="Transcription elongation factor spt6"/>
    <property type="match status" value="1"/>
</dbReference>
<dbReference type="InterPro" id="IPR035018">
    <property type="entry name" value="Spt6_SH2_C"/>
</dbReference>
<feature type="region of interest" description="Disordered" evidence="8">
    <location>
        <begin position="1"/>
        <end position="230"/>
    </location>
</feature>
<dbReference type="Gene3D" id="1.10.10.650">
    <property type="entry name" value="RuvA domain 2-like"/>
    <property type="match status" value="1"/>
</dbReference>
<dbReference type="PANTHER" id="PTHR10145:SF6">
    <property type="entry name" value="TRANSCRIPTION ELONGATION FACTOR SPT6"/>
    <property type="match status" value="1"/>
</dbReference>
<dbReference type="SUPFAM" id="SSF55550">
    <property type="entry name" value="SH2 domain"/>
    <property type="match status" value="2"/>
</dbReference>
<dbReference type="InterPro" id="IPR042066">
    <property type="entry name" value="Spt6_death-like"/>
</dbReference>
<comment type="caution">
    <text evidence="10">The sequence shown here is derived from an EMBL/GenBank/DDBJ whole genome shotgun (WGS) entry which is preliminary data.</text>
</comment>
<feature type="compositionally biased region" description="Gly residues" evidence="8">
    <location>
        <begin position="1575"/>
        <end position="1592"/>
    </location>
</feature>
<evidence type="ECO:0000313" key="10">
    <source>
        <dbReference type="EMBL" id="KAG1338384.1"/>
    </source>
</evidence>
<dbReference type="GO" id="GO:0003746">
    <property type="term" value="F:translation elongation factor activity"/>
    <property type="evidence" value="ECO:0007669"/>
    <property type="project" value="UniProtKB-KW"/>
</dbReference>
<dbReference type="GO" id="GO:0008023">
    <property type="term" value="C:transcription elongation factor complex"/>
    <property type="evidence" value="ECO:0007669"/>
    <property type="project" value="TreeGrafter"/>
</dbReference>
<keyword evidence="10" id="KW-0648">Protein biosynthesis</keyword>
<protein>
    <recommendedName>
        <fullName evidence="7">Transcription elongation factor spt6</fullName>
    </recommendedName>
</protein>
<dbReference type="InterPro" id="IPR055179">
    <property type="entry name" value="Tex-like_central_region"/>
</dbReference>
<keyword evidence="10" id="KW-0251">Elongation factor</keyword>
<keyword evidence="5 7" id="KW-0804">Transcription</keyword>
<name>A0A8K0I6J3_COCNU</name>
<feature type="compositionally biased region" description="Gly residues" evidence="8">
    <location>
        <begin position="1672"/>
        <end position="1728"/>
    </location>
</feature>
<dbReference type="Gene3D" id="2.40.50.140">
    <property type="entry name" value="Nucleic acid-binding proteins"/>
    <property type="match status" value="1"/>
</dbReference>
<dbReference type="SUPFAM" id="SSF53098">
    <property type="entry name" value="Ribonuclease H-like"/>
    <property type="match status" value="1"/>
</dbReference>
<dbReference type="SMART" id="SM00316">
    <property type="entry name" value="S1"/>
    <property type="match status" value="1"/>
</dbReference>
<dbReference type="CDD" id="cd09928">
    <property type="entry name" value="SH2_Cterm_SPT6_like"/>
    <property type="match status" value="1"/>
</dbReference>
<feature type="compositionally biased region" description="Low complexity" evidence="8">
    <location>
        <begin position="1593"/>
        <end position="1607"/>
    </location>
</feature>
<comment type="subcellular location">
    <subcellularLocation>
        <location evidence="2">Chromosome</location>
    </subcellularLocation>
    <subcellularLocation>
        <location evidence="1 7">Nucleus</location>
    </subcellularLocation>
</comment>
<sequence length="1776" mass="196490">MGGRAIVSDDEEEVEEEEDSRALDRDDDGVNERDDEDEEDEEEEGQDEYEKDGFIVDDVEEEEEEEEEKQESDEERHRKKKKRKRRESERGGYVLDEDDYELIQESNITGFRRPKPDTSYRRLRKAGRDTNMEEQSGFSDEEESDRNSRGGRTAEEKLKQKLFGDDDAARLEDIVEEEEQPEEEEDADVIGEEDEMADFIVDEDEVDETGAPVRRKQPKKRRPRQAFGVSSSALQEAHEIFGDVDELLMLRKQGLARGAGDSAGWGEKRLEDEFEPFIISEKYMTPKDDIIRETDIPERFQVSEDITGLPPTDDKSIEEESAWIYNQLTGDGVSQLAGEDQVVKEIYKEDIGNVLTMMHVQRLDIPFIAMYRKELCGSLLKDSDANMQDGEEAPCRMRWHKVLWAVHNLDKKWLLLQKRKSALQTYYSKRFEEEKRRVYDMTRLELNDQLYKSVTDALNDAQSEREVDDVDAKFNLHFPPGEVDIEEGQFKRPKRKSLYSICYKAGLWEVANKFGVKSEQFGLLLSREEVGLPELEDGKQTPEEIAANFTCAMFETPQDVLKGARHMAAVEISCEPIVRKHVRTTFMDKAVVSTSPTPEGNVTIDPYHQLSGVKWLRNKPLSKFVDAQWLLIQKAEEEKLLQVTIKLPEDVQKKILNDAKEVYLSECVSRSAQLWNEQRKMILEDSFFTYILSSMEKEARSLLAARAKNWLLMEYGKQLWNKVSVAPFKRKDADNDSEDESELRVMACCWGPGKPATTFVMLDSAGEMVDVLYAGSISSRSQAVAEQQRKKNDQQRVLKFMTDHQPHAVCVGAANLSCRQLKDDIYEVIFKIVEDHPRDVSGEIENFHIVFGDESLPRLYENSRVSSDQLPGQPGIVKRAVALGRYLQNPLAMVATLCGPGKEILSWKLCPLEHFLTPDEKYEVVEHVMVDATNQVGVDVNLAASHEWLFAPLQFVSGLGPRKASALQRAFVRAGSIFNRKEIPMGKILRKKGFINAVGFLRVRRSGAAAASSHIMDLLDDTRIHPESYDLAKNLAKDVYAEDAPQEPHEMDDEVQEMAIEHVRERPHMLKVLDIDEYASSFFLEYGTRKRETLYDIKMELLNGFQDWRMPYTDPNPEEEFTMLSGETEDTISEGRIVQVTVRHMQDNRIICAFDSGLKGLIMADDISDDGYDPERLQIQEGDILTCKIKNVNKNRFVVYLTSKSSELRKRPYFIRNRDPYYYEDEISLRSDQDKARKEKELAKKHFKPRMIVHPRFQNLTADEAMEFLSDKEAGESIIRPSSKGPSFLTLTLKIFDGVYAHKDIVEGGKDHKDITSLLRLGKTLTIDKDTFEDLDEVMDRYVDPLVNHLKNMLAYRKFRRGTKAEVDELLKAEKAENPMRIVYCFGISHEYPGTFILSYIRSSNPHHEYIGLYPKGFRFRKRDFDDIDRLVAYFQKNIDKPPPDAGPSLRTVAAMVPMKSPAWVGSGSAGSGSAGSNDGWRGQTSLDRERSSTPGSRTGGRFDSRNNGGGRDGHPSGLPRPGRGRGRGRGNHFAGGSDFGSGKWGSGSKDEDDGLNSFPGAKVQNSPGRERFPGGWGGGGSGGSGGWGGSSRSGNDGDDWGSSSAAGSGGGGGWNGGGRDGGTGGWSGGASAGGGWGEGGNSGSSGGSGWGGGGHGGGGGSSGWGLAANSSGGGSNGRGTSGNGGGNRGASGNGGGGSGWGGGGGGVGWVSGGSGSAGGGGGGGWGGEAAASKGPGGSDSGFGAGNPGWGDSKRVVPPPADATSGWSGGSGGGGW</sequence>
<evidence type="ECO:0000256" key="7">
    <source>
        <dbReference type="PIRNR" id="PIRNR036947"/>
    </source>
</evidence>
<evidence type="ECO:0000256" key="1">
    <source>
        <dbReference type="ARBA" id="ARBA00004123"/>
    </source>
</evidence>
<dbReference type="GO" id="GO:0005694">
    <property type="term" value="C:chromosome"/>
    <property type="evidence" value="ECO:0007669"/>
    <property type="project" value="UniProtKB-SubCell"/>
</dbReference>
<dbReference type="InterPro" id="IPR012340">
    <property type="entry name" value="NA-bd_OB-fold"/>
</dbReference>
<dbReference type="Pfam" id="PF14639">
    <property type="entry name" value="YqgF"/>
    <property type="match status" value="1"/>
</dbReference>
<dbReference type="Proteomes" id="UP000797356">
    <property type="component" value="Chromosome 4"/>
</dbReference>
<keyword evidence="6 7" id="KW-0539">Nucleus</keyword>
<evidence type="ECO:0000256" key="3">
    <source>
        <dbReference type="ARBA" id="ARBA00009253"/>
    </source>
</evidence>
<dbReference type="InterPro" id="IPR028088">
    <property type="entry name" value="Spt6_HTH_DNA-bd_dom"/>
</dbReference>
<dbReference type="Gene3D" id="1.10.3500.10">
    <property type="entry name" value="Tex N-terminal region-like"/>
    <property type="match status" value="1"/>
</dbReference>
<dbReference type="Pfam" id="PF21710">
    <property type="entry name" value="Spt6_S1"/>
    <property type="match status" value="1"/>
</dbReference>
<evidence type="ECO:0000256" key="4">
    <source>
        <dbReference type="ARBA" id="ARBA00022454"/>
    </source>
</evidence>
<dbReference type="InterPro" id="IPR049540">
    <property type="entry name" value="Spt6-like_S1"/>
</dbReference>
<dbReference type="Pfam" id="PF14635">
    <property type="entry name" value="HHH_7"/>
    <property type="match status" value="1"/>
</dbReference>
<dbReference type="InterPro" id="IPR028083">
    <property type="entry name" value="Spt6_acidic_N_dom"/>
</dbReference>
<reference evidence="10" key="2">
    <citation type="submission" date="2019-07" db="EMBL/GenBank/DDBJ databases">
        <authorList>
            <person name="Yang Y."/>
            <person name="Bocs S."/>
            <person name="Baudouin L."/>
        </authorList>
    </citation>
    <scope>NUCLEOTIDE SEQUENCE</scope>
    <source>
        <tissue evidence="10">Spear leaf of Hainan Tall coconut</tissue>
    </source>
</reference>
<dbReference type="Gene3D" id="1.10.150.850">
    <property type="entry name" value="Spt6, helix-hairpin-helix domain"/>
    <property type="match status" value="1"/>
</dbReference>
<dbReference type="InterPro" id="IPR003029">
    <property type="entry name" value="S1_domain"/>
</dbReference>
<dbReference type="PROSITE" id="PS50126">
    <property type="entry name" value="S1"/>
    <property type="match status" value="1"/>
</dbReference>
<feature type="compositionally biased region" description="Basic and acidic residues" evidence="8">
    <location>
        <begin position="20"/>
        <end position="32"/>
    </location>
</feature>
<dbReference type="InterPro" id="IPR037027">
    <property type="entry name" value="YqgF/RNaseH-like_dom_sf"/>
</dbReference>
<evidence type="ECO:0000256" key="8">
    <source>
        <dbReference type="SAM" id="MobiDB-lite"/>
    </source>
</evidence>
<dbReference type="Pfam" id="PF14633">
    <property type="entry name" value="SH2_2"/>
    <property type="match status" value="1"/>
</dbReference>
<dbReference type="CDD" id="cd00164">
    <property type="entry name" value="S1_like"/>
    <property type="match status" value="1"/>
</dbReference>
<comment type="function">
    <text evidence="7">Transcription elongation factor that enhances transcription elongation by RNA polymerase II (RNAPII).</text>
</comment>
<dbReference type="PANTHER" id="PTHR10145">
    <property type="entry name" value="TRANSCRIPTION ELONGATION FACTOR SPT6"/>
    <property type="match status" value="1"/>
</dbReference>
<dbReference type="GO" id="GO:0042393">
    <property type="term" value="F:histone binding"/>
    <property type="evidence" value="ECO:0007669"/>
    <property type="project" value="TreeGrafter"/>
</dbReference>
<dbReference type="SMART" id="SM00732">
    <property type="entry name" value="YqgFc"/>
    <property type="match status" value="1"/>
</dbReference>
<dbReference type="SUPFAM" id="SSF158832">
    <property type="entry name" value="Tex N-terminal region-like"/>
    <property type="match status" value="1"/>
</dbReference>
<dbReference type="Pfam" id="PF14632">
    <property type="entry name" value="SPT6_acidic"/>
    <property type="match status" value="1"/>
</dbReference>
<dbReference type="GO" id="GO:0031491">
    <property type="term" value="F:nucleosome binding"/>
    <property type="evidence" value="ECO:0007669"/>
    <property type="project" value="TreeGrafter"/>
</dbReference>
<reference evidence="10" key="1">
    <citation type="journal article" date="2017" name="Gigascience">
        <title>The genome draft of coconut (Cocos nucifera).</title>
        <authorList>
            <person name="Xiao Y."/>
            <person name="Xu P."/>
            <person name="Fan H."/>
            <person name="Baudouin L."/>
            <person name="Xia W."/>
            <person name="Bocs S."/>
            <person name="Xu J."/>
            <person name="Li Q."/>
            <person name="Guo A."/>
            <person name="Zhou L."/>
            <person name="Li J."/>
            <person name="Wu Y."/>
            <person name="Ma Z."/>
            <person name="Armero A."/>
            <person name="Issali A.E."/>
            <person name="Liu N."/>
            <person name="Peng M."/>
            <person name="Yang Y."/>
        </authorList>
    </citation>
    <scope>NUCLEOTIDE SEQUENCE</scope>
    <source>
        <tissue evidence="10">Spear leaf of Hainan Tall coconut</tissue>
    </source>
</reference>